<protein>
    <submittedName>
        <fullName evidence="1">Uncharacterized protein</fullName>
    </submittedName>
</protein>
<gene>
    <name evidence="1" type="ORF">ASZ90_001212</name>
</gene>
<dbReference type="AlphaFoldDB" id="A0A0W8G6W9"/>
<evidence type="ECO:0000313" key="1">
    <source>
        <dbReference type="EMBL" id="KUG28907.1"/>
    </source>
</evidence>
<sequence length="113" mass="12479">MLWNKGLLRGCLLLAAVCIALTSVSCVEVADPYYGDPYYYGPPPPPPRYGGGGYYGGGHSYQADERRRNRGRQNCNVQWNNCVAVCNQFQNPSQRAMCVASCNNGLNQCMNSF</sequence>
<proteinExistence type="predicted"/>
<accession>A0A0W8G6W9</accession>
<comment type="caution">
    <text evidence="1">The sequence shown here is derived from an EMBL/GenBank/DDBJ whole genome shotgun (WGS) entry which is preliminary data.</text>
</comment>
<name>A0A0W8G6W9_9ZZZZ</name>
<dbReference type="EMBL" id="LNQE01000157">
    <property type="protein sequence ID" value="KUG28907.1"/>
    <property type="molecule type" value="Genomic_DNA"/>
</dbReference>
<reference evidence="1" key="1">
    <citation type="journal article" date="2015" name="Proc. Natl. Acad. Sci. U.S.A.">
        <title>Networks of energetic and metabolic interactions define dynamics in microbial communities.</title>
        <authorList>
            <person name="Embree M."/>
            <person name="Liu J.K."/>
            <person name="Al-Bassam M.M."/>
            <person name="Zengler K."/>
        </authorList>
    </citation>
    <scope>NUCLEOTIDE SEQUENCE</scope>
</reference>
<organism evidence="1">
    <name type="scientific">hydrocarbon metagenome</name>
    <dbReference type="NCBI Taxonomy" id="938273"/>
    <lineage>
        <taxon>unclassified sequences</taxon>
        <taxon>metagenomes</taxon>
        <taxon>ecological metagenomes</taxon>
    </lineage>
</organism>
<dbReference type="PROSITE" id="PS51257">
    <property type="entry name" value="PROKAR_LIPOPROTEIN"/>
    <property type="match status" value="1"/>
</dbReference>